<accession>A0A9X6NH75</accession>
<keyword evidence="2" id="KW-1185">Reference proteome</keyword>
<reference evidence="2" key="1">
    <citation type="submission" date="2017-01" db="EMBL/GenBank/DDBJ databases">
        <title>Comparative genomics of anhydrobiosis in the tardigrade Hypsibius dujardini.</title>
        <authorList>
            <person name="Yoshida Y."/>
            <person name="Koutsovoulos G."/>
            <person name="Laetsch D."/>
            <person name="Stevens L."/>
            <person name="Kumar S."/>
            <person name="Horikawa D."/>
            <person name="Ishino K."/>
            <person name="Komine S."/>
            <person name="Tomita M."/>
            <person name="Blaxter M."/>
            <person name="Arakawa K."/>
        </authorList>
    </citation>
    <scope>NUCLEOTIDE SEQUENCE [LARGE SCALE GENOMIC DNA]</scope>
    <source>
        <strain evidence="2">Z151</strain>
    </source>
</reference>
<dbReference type="EMBL" id="MTYJ01000364">
    <property type="protein sequence ID" value="OWA54012.1"/>
    <property type="molecule type" value="Genomic_DNA"/>
</dbReference>
<sequence>MTKLGIFPFKPDVVKATLAPVQLKPVQRVYTGLNPRFDQIAETVTSLEYLNRRESFCCLAFAFQNAPAKPRVPNRRGSFPHESVIMDQKNFDSRVGKADNRKASKALTRKDVQASSSQVVQNCYQFPSVKYLNEAKKTSNEVEGLGFCLI</sequence>
<name>A0A9X6NH75_HYPEX</name>
<gene>
    <name evidence="1" type="ORF">BV898_18435</name>
</gene>
<protein>
    <submittedName>
        <fullName evidence="1">Uncharacterized protein</fullName>
    </submittedName>
</protein>
<evidence type="ECO:0000313" key="2">
    <source>
        <dbReference type="Proteomes" id="UP000192578"/>
    </source>
</evidence>
<evidence type="ECO:0000313" key="1">
    <source>
        <dbReference type="EMBL" id="OWA54012.1"/>
    </source>
</evidence>
<proteinExistence type="predicted"/>
<organism evidence="1 2">
    <name type="scientific">Hypsibius exemplaris</name>
    <name type="common">Freshwater tardigrade</name>
    <dbReference type="NCBI Taxonomy" id="2072580"/>
    <lineage>
        <taxon>Eukaryota</taxon>
        <taxon>Metazoa</taxon>
        <taxon>Ecdysozoa</taxon>
        <taxon>Tardigrada</taxon>
        <taxon>Eutardigrada</taxon>
        <taxon>Parachela</taxon>
        <taxon>Hypsibioidea</taxon>
        <taxon>Hypsibiidae</taxon>
        <taxon>Hypsibius</taxon>
    </lineage>
</organism>
<comment type="caution">
    <text evidence="1">The sequence shown here is derived from an EMBL/GenBank/DDBJ whole genome shotgun (WGS) entry which is preliminary data.</text>
</comment>
<dbReference type="AlphaFoldDB" id="A0A9X6NH75"/>
<dbReference type="Proteomes" id="UP000192578">
    <property type="component" value="Unassembled WGS sequence"/>
</dbReference>